<gene>
    <name evidence="2" type="ORF">SMRZ_LOCUS1270</name>
</gene>
<protein>
    <submittedName>
        <fullName evidence="2">Uncharacterized protein</fullName>
    </submittedName>
</protein>
<sequence>MQNWEPNLHSSWNIRTIWETGTVLKVDTLDKIQERRNKKAAISTRRKRAQKVEAKAGYTELNRSVKRITRTDKCKNVKDLTMTAEKFAREGRKSFSGNYRKPERSVKGKEGKVTINIEEQRNRCVENFKELLNPSAQ</sequence>
<evidence type="ECO:0000313" key="2">
    <source>
        <dbReference type="EMBL" id="VDO50736.1"/>
    </source>
</evidence>
<evidence type="ECO:0000256" key="1">
    <source>
        <dbReference type="SAM" id="MobiDB-lite"/>
    </source>
</evidence>
<evidence type="ECO:0000313" key="3">
    <source>
        <dbReference type="Proteomes" id="UP000277204"/>
    </source>
</evidence>
<feature type="compositionally biased region" description="Basic and acidic residues" evidence="1">
    <location>
        <begin position="100"/>
        <end position="112"/>
    </location>
</feature>
<name>A0A183LBU5_9TREM</name>
<feature type="region of interest" description="Disordered" evidence="1">
    <location>
        <begin position="93"/>
        <end position="112"/>
    </location>
</feature>
<reference evidence="2 3" key="1">
    <citation type="submission" date="2018-11" db="EMBL/GenBank/DDBJ databases">
        <authorList>
            <consortium name="Pathogen Informatics"/>
        </authorList>
    </citation>
    <scope>NUCLEOTIDE SEQUENCE [LARGE SCALE GENOMIC DNA]</scope>
    <source>
        <strain evidence="2 3">Zambia</strain>
    </source>
</reference>
<dbReference type="Proteomes" id="UP000277204">
    <property type="component" value="Unassembled WGS sequence"/>
</dbReference>
<dbReference type="EMBL" id="UZAI01000271">
    <property type="protein sequence ID" value="VDO50736.1"/>
    <property type="molecule type" value="Genomic_DNA"/>
</dbReference>
<keyword evidence="3" id="KW-1185">Reference proteome</keyword>
<proteinExistence type="predicted"/>
<organism evidence="2 3">
    <name type="scientific">Schistosoma margrebowiei</name>
    <dbReference type="NCBI Taxonomy" id="48269"/>
    <lineage>
        <taxon>Eukaryota</taxon>
        <taxon>Metazoa</taxon>
        <taxon>Spiralia</taxon>
        <taxon>Lophotrochozoa</taxon>
        <taxon>Platyhelminthes</taxon>
        <taxon>Trematoda</taxon>
        <taxon>Digenea</taxon>
        <taxon>Strigeidida</taxon>
        <taxon>Schistosomatoidea</taxon>
        <taxon>Schistosomatidae</taxon>
        <taxon>Schistosoma</taxon>
    </lineage>
</organism>
<dbReference type="AlphaFoldDB" id="A0A183LBU5"/>
<accession>A0A183LBU5</accession>